<dbReference type="GO" id="GO:0019867">
    <property type="term" value="C:outer membrane"/>
    <property type="evidence" value="ECO:0007669"/>
    <property type="project" value="InterPro"/>
</dbReference>
<dbReference type="SUPFAM" id="SSF54106">
    <property type="entry name" value="LysM domain"/>
    <property type="match status" value="2"/>
</dbReference>
<dbReference type="InterPro" id="IPR036779">
    <property type="entry name" value="LysM_dom_sf"/>
</dbReference>
<dbReference type="InterPro" id="IPR036908">
    <property type="entry name" value="RlpA-like_sf"/>
</dbReference>
<dbReference type="CDD" id="cd00118">
    <property type="entry name" value="LysM"/>
    <property type="match status" value="2"/>
</dbReference>
<proteinExistence type="predicted"/>
<feature type="domain" description="LysM" evidence="4">
    <location>
        <begin position="25"/>
        <end position="68"/>
    </location>
</feature>
<feature type="region of interest" description="Disordered" evidence="2">
    <location>
        <begin position="125"/>
        <end position="172"/>
    </location>
</feature>
<dbReference type="EMBL" id="FNHF01000003">
    <property type="protein sequence ID" value="SDM48613.1"/>
    <property type="molecule type" value="Genomic_DNA"/>
</dbReference>
<dbReference type="Pfam" id="PF06725">
    <property type="entry name" value="3D"/>
    <property type="match status" value="1"/>
</dbReference>
<protein>
    <submittedName>
        <fullName evidence="5">3D (Asp-Asp-Asp) domain-containing protein</fullName>
    </submittedName>
</protein>
<dbReference type="GO" id="GO:0004553">
    <property type="term" value="F:hydrolase activity, hydrolyzing O-glycosyl compounds"/>
    <property type="evidence" value="ECO:0007669"/>
    <property type="project" value="InterPro"/>
</dbReference>
<dbReference type="InterPro" id="IPR010611">
    <property type="entry name" value="3D_dom"/>
</dbReference>
<dbReference type="InterPro" id="IPR051933">
    <property type="entry name" value="Resuscitation_pf_RpfB"/>
</dbReference>
<dbReference type="OrthoDB" id="9798935at2"/>
<feature type="signal peptide" evidence="3">
    <location>
        <begin position="1"/>
        <end position="24"/>
    </location>
</feature>
<dbReference type="InterPro" id="IPR018392">
    <property type="entry name" value="LysM"/>
</dbReference>
<evidence type="ECO:0000256" key="1">
    <source>
        <dbReference type="ARBA" id="ARBA00022729"/>
    </source>
</evidence>
<feature type="domain" description="LysM" evidence="4">
    <location>
        <begin position="72"/>
        <end position="115"/>
    </location>
</feature>
<dbReference type="PANTHER" id="PTHR39160:SF6">
    <property type="entry name" value="CELL WALL-BINDING PROTEIN YOCH"/>
    <property type="match status" value="1"/>
</dbReference>
<evidence type="ECO:0000313" key="5">
    <source>
        <dbReference type="EMBL" id="SDM48613.1"/>
    </source>
</evidence>
<name>A0A1G9TLN9_9BACI</name>
<dbReference type="CDD" id="cd22786">
    <property type="entry name" value="DPBB_YuiC-like"/>
    <property type="match status" value="1"/>
</dbReference>
<reference evidence="6" key="1">
    <citation type="submission" date="2016-10" db="EMBL/GenBank/DDBJ databases">
        <authorList>
            <person name="Varghese N."/>
            <person name="Submissions S."/>
        </authorList>
    </citation>
    <scope>NUCLEOTIDE SEQUENCE [LARGE SCALE GENOMIC DNA]</scope>
    <source>
        <strain evidence="6">CGMCC 1.6199</strain>
    </source>
</reference>
<dbReference type="RefSeq" id="WP_074599718.1">
    <property type="nucleotide sequence ID" value="NZ_FNHF01000003.1"/>
</dbReference>
<dbReference type="Gene3D" id="2.40.40.10">
    <property type="entry name" value="RlpA-like domain"/>
    <property type="match status" value="1"/>
</dbReference>
<keyword evidence="1 3" id="KW-0732">Signal</keyword>
<dbReference type="GO" id="GO:0009254">
    <property type="term" value="P:peptidoglycan turnover"/>
    <property type="evidence" value="ECO:0007669"/>
    <property type="project" value="InterPro"/>
</dbReference>
<dbReference type="SUPFAM" id="SSF50685">
    <property type="entry name" value="Barwin-like endoglucanases"/>
    <property type="match status" value="1"/>
</dbReference>
<evidence type="ECO:0000256" key="2">
    <source>
        <dbReference type="SAM" id="MobiDB-lite"/>
    </source>
</evidence>
<keyword evidence="6" id="KW-1185">Reference proteome</keyword>
<gene>
    <name evidence="5" type="ORF">SAMN05216244_2640</name>
</gene>
<dbReference type="PANTHER" id="PTHR39160">
    <property type="entry name" value="CELL WALL-BINDING PROTEIN YOCH"/>
    <property type="match status" value="1"/>
</dbReference>
<dbReference type="Pfam" id="PF01476">
    <property type="entry name" value="LysM"/>
    <property type="match status" value="2"/>
</dbReference>
<feature type="compositionally biased region" description="Basic and acidic residues" evidence="2">
    <location>
        <begin position="131"/>
        <end position="153"/>
    </location>
</feature>
<dbReference type="STRING" id="482461.SAMN05216244_2640"/>
<accession>A0A1G9TLN9</accession>
<dbReference type="SMART" id="SM00257">
    <property type="entry name" value="LysM"/>
    <property type="match status" value="2"/>
</dbReference>
<dbReference type="Gene3D" id="3.10.350.10">
    <property type="entry name" value="LysM domain"/>
    <property type="match status" value="2"/>
</dbReference>
<evidence type="ECO:0000259" key="4">
    <source>
        <dbReference type="PROSITE" id="PS51782"/>
    </source>
</evidence>
<evidence type="ECO:0000313" key="6">
    <source>
        <dbReference type="Proteomes" id="UP000182347"/>
    </source>
</evidence>
<sequence length="265" mass="28343">MKKFVVSLATGLVIAGTAATSASAEDYQVESGDTLWGIANDHEVSVETLRDLNELDTDIIYPGQDLEIDKADTYTVKEGDTLFGIANEYGVSVSELKDWNNLSSSVILPAQELFVEETNNLDVIPQVENETVDRETAKETDTDKAAEPEENKTEPAASKPAPESKQEADGKVVTVESTAYTSDCAGCSGITATGVNLNENPNAKVIAVDPKVIPLGSRVYVEGYGEAIAADTGGAIQGNRVDLHVPTKSEAYDWGRRTVEVTILD</sequence>
<dbReference type="AlphaFoldDB" id="A0A1G9TLN9"/>
<evidence type="ECO:0000256" key="3">
    <source>
        <dbReference type="SAM" id="SignalP"/>
    </source>
</evidence>
<feature type="chain" id="PRO_5010317961" evidence="3">
    <location>
        <begin position="25"/>
        <end position="265"/>
    </location>
</feature>
<dbReference type="PROSITE" id="PS51782">
    <property type="entry name" value="LYSM"/>
    <property type="match status" value="2"/>
</dbReference>
<dbReference type="Proteomes" id="UP000182347">
    <property type="component" value="Unassembled WGS sequence"/>
</dbReference>
<organism evidence="5 6">
    <name type="scientific">Sediminibacillus halophilus</name>
    <dbReference type="NCBI Taxonomy" id="482461"/>
    <lineage>
        <taxon>Bacteria</taxon>
        <taxon>Bacillati</taxon>
        <taxon>Bacillota</taxon>
        <taxon>Bacilli</taxon>
        <taxon>Bacillales</taxon>
        <taxon>Bacillaceae</taxon>
        <taxon>Sediminibacillus</taxon>
    </lineage>
</organism>